<protein>
    <submittedName>
        <fullName evidence="1">Uncharacterized protein</fullName>
    </submittedName>
</protein>
<proteinExistence type="predicted"/>
<dbReference type="Proteomes" id="UP001732700">
    <property type="component" value="Chromosome 3A"/>
</dbReference>
<keyword evidence="2" id="KW-1185">Reference proteome</keyword>
<reference evidence="1" key="1">
    <citation type="submission" date="2021-05" db="EMBL/GenBank/DDBJ databases">
        <authorList>
            <person name="Scholz U."/>
            <person name="Mascher M."/>
            <person name="Fiebig A."/>
        </authorList>
    </citation>
    <scope>NUCLEOTIDE SEQUENCE [LARGE SCALE GENOMIC DNA]</scope>
</reference>
<evidence type="ECO:0000313" key="1">
    <source>
        <dbReference type="EnsemblPlants" id="AVESA.00010b.r2.3AG0410560.1.CDS.1"/>
    </source>
</evidence>
<organism evidence="1 2">
    <name type="scientific">Avena sativa</name>
    <name type="common">Oat</name>
    <dbReference type="NCBI Taxonomy" id="4498"/>
    <lineage>
        <taxon>Eukaryota</taxon>
        <taxon>Viridiplantae</taxon>
        <taxon>Streptophyta</taxon>
        <taxon>Embryophyta</taxon>
        <taxon>Tracheophyta</taxon>
        <taxon>Spermatophyta</taxon>
        <taxon>Magnoliopsida</taxon>
        <taxon>Liliopsida</taxon>
        <taxon>Poales</taxon>
        <taxon>Poaceae</taxon>
        <taxon>BOP clade</taxon>
        <taxon>Pooideae</taxon>
        <taxon>Poodae</taxon>
        <taxon>Poeae</taxon>
        <taxon>Poeae Chloroplast Group 1 (Aveneae type)</taxon>
        <taxon>Aveninae</taxon>
        <taxon>Avena</taxon>
    </lineage>
</organism>
<accession>A0ACD5VAP6</accession>
<evidence type="ECO:0000313" key="2">
    <source>
        <dbReference type="Proteomes" id="UP001732700"/>
    </source>
</evidence>
<reference evidence="1" key="2">
    <citation type="submission" date="2025-09" db="UniProtKB">
        <authorList>
            <consortium name="EnsemblPlants"/>
        </authorList>
    </citation>
    <scope>IDENTIFICATION</scope>
</reference>
<sequence length="284" mass="31462">MGVRFWLDPWLLPIPLGVQFPGLFAISSSPAALVAEVFVEGRWDILFRRYLGVHEAANLVQLRDSLPVDLSSSPDSDSWQLQPSGEFSVGSAYRALFQGPELPWTSPLWKAPLPLSIRIFVWQLLRDRLPSGVEVAKRHGPGTGFCPLCGTPETCSHIMFSCLAARALWSFVQEALGPAWQARELGEFLQTQANRAGGGRRLFCLVFAGISWALWNVRNKMVIEKTFPSHVTDPVFSFLGFLQQWSPLVRQRDRSSFDDTLRTLRTAALPLSASAPAPSPSSVA</sequence>
<dbReference type="EnsemblPlants" id="AVESA.00010b.r2.3AG0410560.1">
    <property type="protein sequence ID" value="AVESA.00010b.r2.3AG0410560.1.CDS.1"/>
    <property type="gene ID" value="AVESA.00010b.r2.3AG0410560"/>
</dbReference>
<name>A0ACD5VAP6_AVESA</name>